<dbReference type="Gene3D" id="3.40.50.620">
    <property type="entry name" value="HUPs"/>
    <property type="match status" value="1"/>
</dbReference>
<dbReference type="InterPro" id="IPR014758">
    <property type="entry name" value="Met-tRNA_synth"/>
</dbReference>
<dbReference type="GO" id="GO:0005739">
    <property type="term" value="C:mitochondrion"/>
    <property type="evidence" value="ECO:0007669"/>
    <property type="project" value="InterPro"/>
</dbReference>
<evidence type="ECO:0000256" key="1">
    <source>
        <dbReference type="ARBA" id="ARBA00012838"/>
    </source>
</evidence>
<dbReference type="Gene3D" id="2.170.220.10">
    <property type="match status" value="1"/>
</dbReference>
<evidence type="ECO:0000256" key="5">
    <source>
        <dbReference type="ARBA" id="ARBA00022917"/>
    </source>
</evidence>
<reference evidence="12 13" key="1">
    <citation type="journal article" date="2014" name="Curr. Biol.">
        <title>The genome of the clonal raider ant Cerapachys biroi.</title>
        <authorList>
            <person name="Oxley P.R."/>
            <person name="Ji L."/>
            <person name="Fetter-Pruneda I."/>
            <person name="McKenzie S.K."/>
            <person name="Li C."/>
            <person name="Hu H."/>
            <person name="Zhang G."/>
            <person name="Kronauer D.J."/>
        </authorList>
    </citation>
    <scope>NUCLEOTIDE SEQUENCE [LARGE SCALE GENOMIC DNA]</scope>
</reference>
<accession>A0A026W959</accession>
<keyword evidence="13" id="KW-1185">Reference proteome</keyword>
<dbReference type="InterPro" id="IPR010591">
    <property type="entry name" value="ATP11"/>
</dbReference>
<dbReference type="CDD" id="cd00814">
    <property type="entry name" value="MetRS_core"/>
    <property type="match status" value="1"/>
</dbReference>
<dbReference type="EMBL" id="KK107323">
    <property type="protein sequence ID" value="EZA52590.1"/>
    <property type="molecule type" value="Genomic_DNA"/>
</dbReference>
<dbReference type="EC" id="6.1.1.10" evidence="1"/>
<dbReference type="FunFam" id="2.170.220.10:FF:000001">
    <property type="entry name" value="methionine--tRNA ligase, mitochondrial"/>
    <property type="match status" value="1"/>
</dbReference>
<keyword evidence="5 10" id="KW-0648">Protein biosynthesis</keyword>
<evidence type="ECO:0000256" key="10">
    <source>
        <dbReference type="RuleBase" id="RU363039"/>
    </source>
</evidence>
<keyword evidence="3 10" id="KW-0547">Nucleotide-binding</keyword>
<evidence type="ECO:0000256" key="8">
    <source>
        <dbReference type="ARBA" id="ARBA00030331"/>
    </source>
</evidence>
<dbReference type="SUPFAM" id="SSF52374">
    <property type="entry name" value="Nucleotidylyl transferase"/>
    <property type="match status" value="1"/>
</dbReference>
<dbReference type="GO" id="GO:0005524">
    <property type="term" value="F:ATP binding"/>
    <property type="evidence" value="ECO:0007669"/>
    <property type="project" value="UniProtKB-KW"/>
</dbReference>
<feature type="domain" description="Methionyl/Leucyl tRNA synthetase" evidence="11">
    <location>
        <begin position="289"/>
        <end position="641"/>
    </location>
</feature>
<evidence type="ECO:0000313" key="12">
    <source>
        <dbReference type="EMBL" id="EZA52590.1"/>
    </source>
</evidence>
<dbReference type="PANTHER" id="PTHR43326">
    <property type="entry name" value="METHIONYL-TRNA SYNTHETASE"/>
    <property type="match status" value="1"/>
</dbReference>
<dbReference type="InterPro" id="IPR033911">
    <property type="entry name" value="MetRS_core"/>
</dbReference>
<dbReference type="InterPro" id="IPR023457">
    <property type="entry name" value="Met-tRNA_synth_2"/>
</dbReference>
<comment type="catalytic activity">
    <reaction evidence="9">
        <text>tRNA(Met) + L-methionine + ATP = L-methionyl-tRNA(Met) + AMP + diphosphate</text>
        <dbReference type="Rhea" id="RHEA:13481"/>
        <dbReference type="Rhea" id="RHEA-COMP:9667"/>
        <dbReference type="Rhea" id="RHEA-COMP:9698"/>
        <dbReference type="ChEBI" id="CHEBI:30616"/>
        <dbReference type="ChEBI" id="CHEBI:33019"/>
        <dbReference type="ChEBI" id="CHEBI:57844"/>
        <dbReference type="ChEBI" id="CHEBI:78442"/>
        <dbReference type="ChEBI" id="CHEBI:78530"/>
        <dbReference type="ChEBI" id="CHEBI:456215"/>
        <dbReference type="EC" id="6.1.1.10"/>
    </reaction>
</comment>
<dbReference type="InterPro" id="IPR009080">
    <property type="entry name" value="tRNAsynth_Ia_anticodon-bd"/>
</dbReference>
<dbReference type="GO" id="GO:0065003">
    <property type="term" value="P:protein-containing complex assembly"/>
    <property type="evidence" value="ECO:0007669"/>
    <property type="project" value="InterPro"/>
</dbReference>
<sequence length="803" mass="93324">MASVLLRNVARIRTGKHLKDIRITVRTSNERYIMTGRARLEKVLEELQKNPYYDKYAEKIAKMQQTSPEEFLQRVDQQEKMAREKKEKRERAAKFCQTQAKPVLEPSMQAKEARLDSVMKVDMIGDKSKEEIIEIWKEYHKQKDCICGTVTPEQYDKMFARGKQYSTFLLPLPREHGYEFIMCQFYGSEIHMTPLLWYQTHKENAPECLTMIHYTELRNDKNVILMRGEFDTKLLQVQEAQCLANELQLYYCNDDEQRLQLLETFTHKPNEFKHMDLIAQLETISLESTCPHIGHLYSAILADAVARYNSMFGHKTFLATGTDEHGNKVKAAAAAASLSNYEYCTNISQQFKEMCDRFEVDYSRFIRTTEKQHCDAVHHFWRLLEERGHIYLGNYSGWYCVSDEAFLSDSELVEQKDPSGKVFKVSADSGNLVEWMEEKNYKFRLSAFQNDLKYWLKDENTVRPALYHKMLSQWVEEGTCLQDLSISRVRSKVPWAIPSPYDESQSIYVWMDALVNYLTALGYPNESFKEFWPPTIQIIGKDILKFHGVYWPAFLIAAGLEPPRTLLCHAHWIVDRQKMSKSKGNVISPFEAANDYTEDGLRYFILREAVLQNDANYSSTKIINILNSELADTLGNLVSRCTGKTINPSREFPDPAKYWNVLQSQVANEIREAAESAGRKARENYEEYNLHHVVDIVMNMLHCANRMVTYHEPWQLRKQVDDAEATKELKAVISLALESSRIAALILYPIIPRLSSGLLDFLNIPKESRTWANTAPEIFNDDSARKRCVERNNVILFKKIRSQ</sequence>
<evidence type="ECO:0000256" key="7">
    <source>
        <dbReference type="ARBA" id="ARBA00026124"/>
    </source>
</evidence>
<organism evidence="12 13">
    <name type="scientific">Ooceraea biroi</name>
    <name type="common">Clonal raider ant</name>
    <name type="synonym">Cerapachys biroi</name>
    <dbReference type="NCBI Taxonomy" id="2015173"/>
    <lineage>
        <taxon>Eukaryota</taxon>
        <taxon>Metazoa</taxon>
        <taxon>Ecdysozoa</taxon>
        <taxon>Arthropoda</taxon>
        <taxon>Hexapoda</taxon>
        <taxon>Insecta</taxon>
        <taxon>Pterygota</taxon>
        <taxon>Neoptera</taxon>
        <taxon>Endopterygota</taxon>
        <taxon>Hymenoptera</taxon>
        <taxon>Apocrita</taxon>
        <taxon>Aculeata</taxon>
        <taxon>Formicoidea</taxon>
        <taxon>Formicidae</taxon>
        <taxon>Dorylinae</taxon>
        <taxon>Ooceraea</taxon>
    </lineage>
</organism>
<evidence type="ECO:0000256" key="3">
    <source>
        <dbReference type="ARBA" id="ARBA00022741"/>
    </source>
</evidence>
<dbReference type="InterPro" id="IPR015413">
    <property type="entry name" value="Methionyl/Leucyl_tRNA_Synth"/>
</dbReference>
<dbReference type="OMA" id="SDKSHTI"/>
<gene>
    <name evidence="12" type="ORF">X777_08073</name>
</gene>
<dbReference type="PRINTS" id="PR01041">
    <property type="entry name" value="TRNASYNTHMET"/>
</dbReference>
<evidence type="ECO:0000313" key="13">
    <source>
        <dbReference type="Proteomes" id="UP000053097"/>
    </source>
</evidence>
<evidence type="ECO:0000256" key="2">
    <source>
        <dbReference type="ARBA" id="ARBA00022598"/>
    </source>
</evidence>
<dbReference type="SUPFAM" id="SSF47323">
    <property type="entry name" value="Anticodon-binding domain of a subclass of class I aminoacyl-tRNA synthetases"/>
    <property type="match status" value="1"/>
</dbReference>
<evidence type="ECO:0000256" key="9">
    <source>
        <dbReference type="ARBA" id="ARBA00047364"/>
    </source>
</evidence>
<evidence type="ECO:0000256" key="4">
    <source>
        <dbReference type="ARBA" id="ARBA00022840"/>
    </source>
</evidence>
<dbReference type="Proteomes" id="UP000053097">
    <property type="component" value="Unassembled WGS sequence"/>
</dbReference>
<dbReference type="PANTHER" id="PTHR43326:SF1">
    <property type="entry name" value="METHIONINE--TRNA LIGASE, MITOCHONDRIAL"/>
    <property type="match status" value="1"/>
</dbReference>
<protein>
    <recommendedName>
        <fullName evidence="7">Methionine--tRNA ligase, mitochondrial</fullName>
        <ecNumber evidence="1">6.1.1.10</ecNumber>
    </recommendedName>
    <alternativeName>
        <fullName evidence="8">Mitochondrial methionyl-tRNA synthetase</fullName>
    </alternativeName>
</protein>
<dbReference type="STRING" id="2015173.A0A026W959"/>
<name>A0A026W959_OOCBI</name>
<dbReference type="Pfam" id="PF06644">
    <property type="entry name" value="ATP11"/>
    <property type="match status" value="1"/>
</dbReference>
<dbReference type="NCBIfam" id="TIGR00398">
    <property type="entry name" value="metG"/>
    <property type="match status" value="1"/>
</dbReference>
<comment type="similarity">
    <text evidence="10">Belongs to the class-I aminoacyl-tRNA synthetase family.</text>
</comment>
<dbReference type="OrthoDB" id="24670at2759"/>
<evidence type="ECO:0000259" key="11">
    <source>
        <dbReference type="Pfam" id="PF09334"/>
    </source>
</evidence>
<dbReference type="Pfam" id="PF09334">
    <property type="entry name" value="tRNA-synt_1g"/>
    <property type="match status" value="1"/>
</dbReference>
<evidence type="ECO:0000256" key="6">
    <source>
        <dbReference type="ARBA" id="ARBA00023146"/>
    </source>
</evidence>
<dbReference type="GO" id="GO:0004825">
    <property type="term" value="F:methionine-tRNA ligase activity"/>
    <property type="evidence" value="ECO:0007669"/>
    <property type="project" value="UniProtKB-EC"/>
</dbReference>
<keyword evidence="2 10" id="KW-0436">Ligase</keyword>
<dbReference type="InterPro" id="IPR014729">
    <property type="entry name" value="Rossmann-like_a/b/a_fold"/>
</dbReference>
<keyword evidence="6 10" id="KW-0030">Aminoacyl-tRNA synthetase</keyword>
<proteinExistence type="inferred from homology"/>
<dbReference type="Gene3D" id="1.10.730.10">
    <property type="entry name" value="Isoleucyl-tRNA Synthetase, Domain 1"/>
    <property type="match status" value="1"/>
</dbReference>
<keyword evidence="4 10" id="KW-0067">ATP-binding</keyword>
<dbReference type="AlphaFoldDB" id="A0A026W959"/>
<dbReference type="GO" id="GO:0006431">
    <property type="term" value="P:methionyl-tRNA aminoacylation"/>
    <property type="evidence" value="ECO:0007669"/>
    <property type="project" value="InterPro"/>
</dbReference>